<proteinExistence type="predicted"/>
<comment type="caution">
    <text evidence="1">The sequence shown here is derived from an EMBL/GenBank/DDBJ whole genome shotgun (WGS) entry which is preliminary data.</text>
</comment>
<reference evidence="1 2" key="1">
    <citation type="journal article" date="2019" name="Genome Biol. Evol.">
        <title>Insights into the evolution of the New World diploid cottons (Gossypium, subgenus Houzingenia) based on genome sequencing.</title>
        <authorList>
            <person name="Grover C.E."/>
            <person name="Arick M.A. 2nd"/>
            <person name="Thrash A."/>
            <person name="Conover J.L."/>
            <person name="Sanders W.S."/>
            <person name="Peterson D.G."/>
            <person name="Frelichowski J.E."/>
            <person name="Scheffler J.A."/>
            <person name="Scheffler B.E."/>
            <person name="Wendel J.F."/>
        </authorList>
    </citation>
    <scope>NUCLEOTIDE SEQUENCE [LARGE SCALE GENOMIC DNA]</scope>
    <source>
        <strain evidence="1">4</strain>
        <tissue evidence="1">Leaf</tissue>
    </source>
</reference>
<keyword evidence="2" id="KW-1185">Reference proteome</keyword>
<protein>
    <submittedName>
        <fullName evidence="1">Uncharacterized protein</fullName>
    </submittedName>
</protein>
<gene>
    <name evidence="1" type="ORF">Golax_005647</name>
</gene>
<name>A0A7J9A2U3_9ROSI</name>
<dbReference type="AlphaFoldDB" id="A0A7J9A2U3"/>
<organism evidence="1 2">
    <name type="scientific">Gossypium laxum</name>
    <dbReference type="NCBI Taxonomy" id="34288"/>
    <lineage>
        <taxon>Eukaryota</taxon>
        <taxon>Viridiplantae</taxon>
        <taxon>Streptophyta</taxon>
        <taxon>Embryophyta</taxon>
        <taxon>Tracheophyta</taxon>
        <taxon>Spermatophyta</taxon>
        <taxon>Magnoliopsida</taxon>
        <taxon>eudicotyledons</taxon>
        <taxon>Gunneridae</taxon>
        <taxon>Pentapetalae</taxon>
        <taxon>rosids</taxon>
        <taxon>malvids</taxon>
        <taxon>Malvales</taxon>
        <taxon>Malvaceae</taxon>
        <taxon>Malvoideae</taxon>
        <taxon>Gossypium</taxon>
    </lineage>
</organism>
<dbReference type="Proteomes" id="UP000593574">
    <property type="component" value="Unassembled WGS sequence"/>
</dbReference>
<dbReference type="EMBL" id="JABEZV010000008">
    <property type="protein sequence ID" value="MBA0717869.1"/>
    <property type="molecule type" value="Genomic_DNA"/>
</dbReference>
<evidence type="ECO:0000313" key="1">
    <source>
        <dbReference type="EMBL" id="MBA0717869.1"/>
    </source>
</evidence>
<accession>A0A7J9A2U3</accession>
<evidence type="ECO:0000313" key="2">
    <source>
        <dbReference type="Proteomes" id="UP000593574"/>
    </source>
</evidence>
<sequence>MVTNRLSTTVLSLGYKIHCGTYKVAITSKIAISKVLLTLYLGVVNLSMRAVK</sequence>